<dbReference type="InterPro" id="IPR055414">
    <property type="entry name" value="LRR_R13L4/SHOC2-like"/>
</dbReference>
<dbReference type="PANTHER" id="PTHR36766">
    <property type="entry name" value="PLANT BROAD-SPECTRUM MILDEW RESISTANCE PROTEIN RPW8"/>
    <property type="match status" value="1"/>
</dbReference>
<dbReference type="InterPro" id="IPR008808">
    <property type="entry name" value="Powdery_mildew-R_dom"/>
</dbReference>
<reference evidence="6" key="1">
    <citation type="submission" date="2025-08" db="UniProtKB">
        <authorList>
            <consortium name="RefSeq"/>
        </authorList>
    </citation>
    <scope>IDENTIFICATION</scope>
    <source>
        <tissue evidence="6">Leaf</tissue>
    </source>
</reference>
<evidence type="ECO:0000313" key="5">
    <source>
        <dbReference type="Proteomes" id="UP000827889"/>
    </source>
</evidence>
<dbReference type="Pfam" id="PF23598">
    <property type="entry name" value="LRR_14"/>
    <property type="match status" value="1"/>
</dbReference>
<gene>
    <name evidence="6" type="primary">LOC115746959</name>
</gene>
<dbReference type="KEGG" id="rarg:115746959"/>
<dbReference type="Gene3D" id="1.10.10.10">
    <property type="entry name" value="Winged helix-like DNA-binding domain superfamily/Winged helix DNA-binding domain"/>
    <property type="match status" value="1"/>
</dbReference>
<protein>
    <submittedName>
        <fullName evidence="6">Probable disease resistance protein At5g66900</fullName>
    </submittedName>
</protein>
<feature type="domain" description="RPW8" evidence="4">
    <location>
        <begin position="1"/>
        <end position="150"/>
    </location>
</feature>
<dbReference type="GO" id="GO:0043531">
    <property type="term" value="F:ADP binding"/>
    <property type="evidence" value="ECO:0007669"/>
    <property type="project" value="InterPro"/>
</dbReference>
<dbReference type="OrthoDB" id="2016095at2759"/>
<comment type="similarity">
    <text evidence="1">Belongs to the disease resistance NB-LRR family.</text>
</comment>
<proteinExistence type="inferred from homology"/>
<keyword evidence="3" id="KW-0611">Plant defense</keyword>
<dbReference type="Pfam" id="PF05659">
    <property type="entry name" value="RPW8"/>
    <property type="match status" value="1"/>
</dbReference>
<sequence>MSIDFAGNAVGLAFGELFSRVKEIVITIAAFGPQLRQIESTLIKIDPIIKQWDEYNRQLDCNPKEIAPINDLFVRGKRLVEKCQKIHRFNFCKKYSHSNKLTDFDAEVLREFQIYLPLVNVITSKATSLNVKETGKDVREMMGDVKETGGDVKEVKGDVKETGEDVKEIKGEVKETGVDVREMKGDVKEIKDFIFSWQANSGAPHCVLELLGDLAVPNAPDGIVGSAVEASLRELKERLLEEGMSVIVVTAPGGCGKSTLLTKLCHDAAIKGKFKNKIMFVRVSKKPNVIDIVRKMIRHNGFEVPVIETEDHAVQCLQQLLIRIGQDPVLLVLDDVWADSQSIIEKFVFKEIKHYKIVVTSRYEFPNVGLVHHLNPLPPGEALELFRQSVTVDGRCLVEPGDELWDKIVNRCKGLPLALTVVAKSLRGMDRAFWETKLLDWSSSGLDNDILDCLRKSLDDLDGDPSTKERFMDLASFPEDRKIPATALIDMWVELYKLDFDGVRAIVDLNKLVYRNLADLVVTRTDSSEDEDKCYSSHYAMQHDLLRELAIMECDRGKVEERERLILDLTGDNSSDWWSEQKQPTLGARLVSIYTDGTFSRPWPSLQLPEAAALVLNFETNMQTKTYALPEFIEKADKLKALIVTNYSFFPAELRNFHVLGSSLTRIRLERVMVPLLSMGKRRLHSLQKISFFMCDISQASTSDDAKISDAIPNLVELDINYCDDLKTLPDGICEIKPLKKLSITNCHNLSTLPEQIGESASLEVVRLNSCTSLSRLPDSIGTLKKLISLNISDCLSLSTLPNQIGNLVNLKRMNLRGCLRLSVLPRSIVKLRNLRKVVCDKEKEVMWEPLKSSLNGLNIIASEEEANLDWLDD</sequence>
<dbReference type="AlphaFoldDB" id="A0A8B8PX14"/>
<dbReference type="PRINTS" id="PR00364">
    <property type="entry name" value="DISEASERSIST"/>
</dbReference>
<dbReference type="GO" id="GO:0006952">
    <property type="term" value="P:defense response"/>
    <property type="evidence" value="ECO:0007669"/>
    <property type="project" value="UniProtKB-KW"/>
</dbReference>
<name>A0A8B8PX14_9MYRT</name>
<dbReference type="Pfam" id="PF00931">
    <property type="entry name" value="NB-ARC"/>
    <property type="match status" value="1"/>
</dbReference>
<accession>A0A8B8PX14</accession>
<evidence type="ECO:0000256" key="2">
    <source>
        <dbReference type="ARBA" id="ARBA00022737"/>
    </source>
</evidence>
<dbReference type="SUPFAM" id="SSF52540">
    <property type="entry name" value="P-loop containing nucleoside triphosphate hydrolases"/>
    <property type="match status" value="1"/>
</dbReference>
<dbReference type="Gene3D" id="3.40.50.300">
    <property type="entry name" value="P-loop containing nucleotide triphosphate hydrolases"/>
    <property type="match status" value="1"/>
</dbReference>
<dbReference type="Proteomes" id="UP000827889">
    <property type="component" value="Chromosome 11"/>
</dbReference>
<dbReference type="RefSeq" id="XP_030538807.1">
    <property type="nucleotide sequence ID" value="XM_030682947.2"/>
</dbReference>
<keyword evidence="5" id="KW-1185">Reference proteome</keyword>
<dbReference type="GeneID" id="115746959"/>
<dbReference type="InterPro" id="IPR002182">
    <property type="entry name" value="NB-ARC"/>
</dbReference>
<dbReference type="Gene3D" id="3.80.10.10">
    <property type="entry name" value="Ribonuclease Inhibitor"/>
    <property type="match status" value="1"/>
</dbReference>
<dbReference type="InterPro" id="IPR036388">
    <property type="entry name" value="WH-like_DNA-bd_sf"/>
</dbReference>
<dbReference type="PROSITE" id="PS51153">
    <property type="entry name" value="RPW8"/>
    <property type="match status" value="1"/>
</dbReference>
<evidence type="ECO:0000256" key="1">
    <source>
        <dbReference type="ARBA" id="ARBA00008894"/>
    </source>
</evidence>
<dbReference type="InterPro" id="IPR027417">
    <property type="entry name" value="P-loop_NTPase"/>
</dbReference>
<evidence type="ECO:0000313" key="6">
    <source>
        <dbReference type="RefSeq" id="XP_030538807.1"/>
    </source>
</evidence>
<dbReference type="SUPFAM" id="SSF52047">
    <property type="entry name" value="RNI-like"/>
    <property type="match status" value="1"/>
</dbReference>
<organism evidence="5 6">
    <name type="scientific">Rhodamnia argentea</name>
    <dbReference type="NCBI Taxonomy" id="178133"/>
    <lineage>
        <taxon>Eukaryota</taxon>
        <taxon>Viridiplantae</taxon>
        <taxon>Streptophyta</taxon>
        <taxon>Embryophyta</taxon>
        <taxon>Tracheophyta</taxon>
        <taxon>Spermatophyta</taxon>
        <taxon>Magnoliopsida</taxon>
        <taxon>eudicotyledons</taxon>
        <taxon>Gunneridae</taxon>
        <taxon>Pentapetalae</taxon>
        <taxon>rosids</taxon>
        <taxon>malvids</taxon>
        <taxon>Myrtales</taxon>
        <taxon>Myrtaceae</taxon>
        <taxon>Myrtoideae</taxon>
        <taxon>Myrteae</taxon>
        <taxon>Australasian group</taxon>
        <taxon>Rhodamnia</taxon>
    </lineage>
</organism>
<dbReference type="InterPro" id="IPR032675">
    <property type="entry name" value="LRR_dom_sf"/>
</dbReference>
<evidence type="ECO:0000256" key="3">
    <source>
        <dbReference type="ARBA" id="ARBA00022821"/>
    </source>
</evidence>
<dbReference type="PANTHER" id="PTHR36766:SF3">
    <property type="entry name" value="RPW8 DOMAIN-CONTAINING PROTEIN"/>
    <property type="match status" value="1"/>
</dbReference>
<evidence type="ECO:0000259" key="4">
    <source>
        <dbReference type="PROSITE" id="PS51153"/>
    </source>
</evidence>
<keyword evidence="2" id="KW-0677">Repeat</keyword>